<dbReference type="CDD" id="cd00293">
    <property type="entry name" value="USP-like"/>
    <property type="match status" value="1"/>
</dbReference>
<dbReference type="Pfam" id="PF00582">
    <property type="entry name" value="Usp"/>
    <property type="match status" value="1"/>
</dbReference>
<gene>
    <name evidence="3" type="ORF">GGR27_003717</name>
</gene>
<dbReference type="SUPFAM" id="SSF52402">
    <property type="entry name" value="Adenine nucleotide alpha hydrolases-like"/>
    <property type="match status" value="2"/>
</dbReference>
<sequence length="270" mass="29991">MRKILIPTDFSPIADNAMKCAIEIATRLKGELHLHHAYTMIRKVDYNWNHPSDQQPFVQEIERQMSVSKRKFTDITTRRGLDLHTEVVEEHVDALFRKAILNGGVDLIVMGSKGTTGLERVVLGSVAESAMTLAEIPVLIVPPGHAFPPLERIVVAIDGQEIAPATLRPLRELALGFGAEITILYVDTGGTTEKEQQLDSIFEGIPTVYRKIPVNNTINDTVSAFVEAEDAHLLCMIKREKGFFDSLFKKSVTKDQLGRNDVPLLVLPKG</sequence>
<evidence type="ECO:0000313" key="4">
    <source>
        <dbReference type="Proteomes" id="UP000770785"/>
    </source>
</evidence>
<name>A0ABX0XFU4_9BACT</name>
<evidence type="ECO:0000256" key="1">
    <source>
        <dbReference type="ARBA" id="ARBA00008791"/>
    </source>
</evidence>
<dbReference type="InterPro" id="IPR006016">
    <property type="entry name" value="UspA"/>
</dbReference>
<protein>
    <submittedName>
        <fullName evidence="3">Nucleotide-binding universal stress UspA family protein</fullName>
    </submittedName>
</protein>
<comment type="caution">
    <text evidence="3">The sequence shown here is derived from an EMBL/GenBank/DDBJ whole genome shotgun (WGS) entry which is preliminary data.</text>
</comment>
<keyword evidence="4" id="KW-1185">Reference proteome</keyword>
<dbReference type="RefSeq" id="WP_168039970.1">
    <property type="nucleotide sequence ID" value="NZ_JAATJH010000009.1"/>
</dbReference>
<reference evidence="3 4" key="1">
    <citation type="submission" date="2020-03" db="EMBL/GenBank/DDBJ databases">
        <title>Genomic Encyclopedia of Type Strains, Phase IV (KMG-IV): sequencing the most valuable type-strain genomes for metagenomic binning, comparative biology and taxonomic classification.</title>
        <authorList>
            <person name="Goeker M."/>
        </authorList>
    </citation>
    <scope>NUCLEOTIDE SEQUENCE [LARGE SCALE GENOMIC DNA]</scope>
    <source>
        <strain evidence="3 4">DSM 105096</strain>
    </source>
</reference>
<dbReference type="PRINTS" id="PR01438">
    <property type="entry name" value="UNVRSLSTRESS"/>
</dbReference>
<comment type="similarity">
    <text evidence="1">Belongs to the universal stress protein A family.</text>
</comment>
<dbReference type="Proteomes" id="UP000770785">
    <property type="component" value="Unassembled WGS sequence"/>
</dbReference>
<organism evidence="3 4">
    <name type="scientific">Neolewinella antarctica</name>
    <dbReference type="NCBI Taxonomy" id="442734"/>
    <lineage>
        <taxon>Bacteria</taxon>
        <taxon>Pseudomonadati</taxon>
        <taxon>Bacteroidota</taxon>
        <taxon>Saprospiria</taxon>
        <taxon>Saprospirales</taxon>
        <taxon>Lewinellaceae</taxon>
        <taxon>Neolewinella</taxon>
    </lineage>
</organism>
<feature type="domain" description="UspA" evidence="2">
    <location>
        <begin position="1"/>
        <end position="142"/>
    </location>
</feature>
<dbReference type="PANTHER" id="PTHR46268">
    <property type="entry name" value="STRESS RESPONSE PROTEIN NHAX"/>
    <property type="match status" value="1"/>
</dbReference>
<evidence type="ECO:0000259" key="2">
    <source>
        <dbReference type="Pfam" id="PF00582"/>
    </source>
</evidence>
<accession>A0ABX0XFU4</accession>
<evidence type="ECO:0000313" key="3">
    <source>
        <dbReference type="EMBL" id="NJC28196.1"/>
    </source>
</evidence>
<proteinExistence type="inferred from homology"/>
<dbReference type="PANTHER" id="PTHR46268:SF6">
    <property type="entry name" value="UNIVERSAL STRESS PROTEIN UP12"/>
    <property type="match status" value="1"/>
</dbReference>
<dbReference type="EMBL" id="JAATJH010000009">
    <property type="protein sequence ID" value="NJC28196.1"/>
    <property type="molecule type" value="Genomic_DNA"/>
</dbReference>
<dbReference type="InterPro" id="IPR006015">
    <property type="entry name" value="Universal_stress_UspA"/>
</dbReference>
<dbReference type="Gene3D" id="3.40.50.12370">
    <property type="match status" value="1"/>
</dbReference>